<accession>A0A0F9FGY3</accession>
<gene>
    <name evidence="1" type="ORF">LCGC14_1952480</name>
</gene>
<dbReference type="AlphaFoldDB" id="A0A0F9FGY3"/>
<dbReference type="EMBL" id="LAZR01021343">
    <property type="protein sequence ID" value="KKL85664.1"/>
    <property type="molecule type" value="Genomic_DNA"/>
</dbReference>
<evidence type="ECO:0008006" key="2">
    <source>
        <dbReference type="Google" id="ProtNLM"/>
    </source>
</evidence>
<organism evidence="1">
    <name type="scientific">marine sediment metagenome</name>
    <dbReference type="NCBI Taxonomy" id="412755"/>
    <lineage>
        <taxon>unclassified sequences</taxon>
        <taxon>metagenomes</taxon>
        <taxon>ecological metagenomes</taxon>
    </lineage>
</organism>
<comment type="caution">
    <text evidence="1">The sequence shown here is derived from an EMBL/GenBank/DDBJ whole genome shotgun (WGS) entry which is preliminary data.</text>
</comment>
<name>A0A0F9FGY3_9ZZZZ</name>
<evidence type="ECO:0000313" key="1">
    <source>
        <dbReference type="EMBL" id="KKL85664.1"/>
    </source>
</evidence>
<sequence length="165" mass="19476">MNYTRKELIQTETTMNQMRNSLYILVRFMKKNAIKDPEENFRRMGKNIARTFIKYWQPTEIVTIKNLKDVITTIYQKVLNSSISVEINDTEDLVIVQDYKCALCKYQYDDVEIAGCEILLGMVSEFISLINKESNDSKSLYLEPYEVKESRAYGNKSCIQLYKYR</sequence>
<proteinExistence type="predicted"/>
<reference evidence="1" key="1">
    <citation type="journal article" date="2015" name="Nature">
        <title>Complex archaea that bridge the gap between prokaryotes and eukaryotes.</title>
        <authorList>
            <person name="Spang A."/>
            <person name="Saw J.H."/>
            <person name="Jorgensen S.L."/>
            <person name="Zaremba-Niedzwiedzka K."/>
            <person name="Martijn J."/>
            <person name="Lind A.E."/>
            <person name="van Eijk R."/>
            <person name="Schleper C."/>
            <person name="Guy L."/>
            <person name="Ettema T.J."/>
        </authorList>
    </citation>
    <scope>NUCLEOTIDE SEQUENCE</scope>
</reference>
<protein>
    <recommendedName>
        <fullName evidence="2">4-vinyl reductase 4VR domain-containing protein</fullName>
    </recommendedName>
</protein>